<dbReference type="EMBL" id="JACHIT010000001">
    <property type="protein sequence ID" value="MBB5914904.1"/>
    <property type="molecule type" value="Genomic_DNA"/>
</dbReference>
<gene>
    <name evidence="1" type="ORF">BJY24_003771</name>
</gene>
<reference evidence="1 2" key="1">
    <citation type="submission" date="2020-08" db="EMBL/GenBank/DDBJ databases">
        <title>Sequencing the genomes of 1000 actinobacteria strains.</title>
        <authorList>
            <person name="Klenk H.-P."/>
        </authorList>
    </citation>
    <scope>NUCLEOTIDE SEQUENCE [LARGE SCALE GENOMIC DNA]</scope>
    <source>
        <strain evidence="1 2">DSM 43582</strain>
    </source>
</reference>
<evidence type="ECO:0000313" key="2">
    <source>
        <dbReference type="Proteomes" id="UP000540412"/>
    </source>
</evidence>
<name>A0A7W9PEY0_9NOCA</name>
<dbReference type="InterPro" id="IPR011008">
    <property type="entry name" value="Dimeric_a/b-barrel"/>
</dbReference>
<sequence>MTKLMYALWGSGLEEDLRDPALHARLATAGAEAVQLNLCDDDVADARLRHSTYERPIAAIVSVWTEGDADPVTGVLAAAADRIDGWIVDERIPLPPPEIENGARCDALANIALLRVPSHLTREQWRTYWHDIHTTVAIETQATFGYVQNAVVTPLTSGPRVDGLVEELFPAAAMTDQHAFWGSGGDDAELHRRFTRMMASISAFGADRDLDVVPSSRYLYRLR</sequence>
<organism evidence="1 2">
    <name type="scientific">Nocardia transvalensis</name>
    <dbReference type="NCBI Taxonomy" id="37333"/>
    <lineage>
        <taxon>Bacteria</taxon>
        <taxon>Bacillati</taxon>
        <taxon>Actinomycetota</taxon>
        <taxon>Actinomycetes</taxon>
        <taxon>Mycobacteriales</taxon>
        <taxon>Nocardiaceae</taxon>
        <taxon>Nocardia</taxon>
    </lineage>
</organism>
<proteinExistence type="predicted"/>
<evidence type="ECO:0000313" key="1">
    <source>
        <dbReference type="EMBL" id="MBB5914904.1"/>
    </source>
</evidence>
<comment type="caution">
    <text evidence="1">The sequence shown here is derived from an EMBL/GenBank/DDBJ whole genome shotgun (WGS) entry which is preliminary data.</text>
</comment>
<dbReference type="Proteomes" id="UP000540412">
    <property type="component" value="Unassembled WGS sequence"/>
</dbReference>
<dbReference type="SUPFAM" id="SSF54909">
    <property type="entry name" value="Dimeric alpha+beta barrel"/>
    <property type="match status" value="1"/>
</dbReference>
<dbReference type="RefSeq" id="WP_040746422.1">
    <property type="nucleotide sequence ID" value="NZ_JACHIT010000001.1"/>
</dbReference>
<protein>
    <recommendedName>
        <fullName evidence="3">EthD domain-containing protein</fullName>
    </recommendedName>
</protein>
<keyword evidence="2" id="KW-1185">Reference proteome</keyword>
<dbReference type="AlphaFoldDB" id="A0A7W9PEY0"/>
<evidence type="ECO:0008006" key="3">
    <source>
        <dbReference type="Google" id="ProtNLM"/>
    </source>
</evidence>
<accession>A0A7W9PEY0</accession>